<reference evidence="1 2" key="1">
    <citation type="submission" date="2015-07" db="EMBL/GenBank/DDBJ databases">
        <title>The genome of Dufourea novaeangliae.</title>
        <authorList>
            <person name="Pan H."/>
            <person name="Kapheim K."/>
        </authorList>
    </citation>
    <scope>NUCLEOTIDE SEQUENCE [LARGE SCALE GENOMIC DNA]</scope>
    <source>
        <strain evidence="1">0120121106</strain>
        <tissue evidence="1">Whole body</tissue>
    </source>
</reference>
<organism evidence="1 2">
    <name type="scientific">Dufourea novaeangliae</name>
    <name type="common">Sweat bee</name>
    <dbReference type="NCBI Taxonomy" id="178035"/>
    <lineage>
        <taxon>Eukaryota</taxon>
        <taxon>Metazoa</taxon>
        <taxon>Ecdysozoa</taxon>
        <taxon>Arthropoda</taxon>
        <taxon>Hexapoda</taxon>
        <taxon>Insecta</taxon>
        <taxon>Pterygota</taxon>
        <taxon>Neoptera</taxon>
        <taxon>Endopterygota</taxon>
        <taxon>Hymenoptera</taxon>
        <taxon>Apocrita</taxon>
        <taxon>Aculeata</taxon>
        <taxon>Apoidea</taxon>
        <taxon>Anthophila</taxon>
        <taxon>Halictidae</taxon>
        <taxon>Rophitinae</taxon>
        <taxon>Dufourea</taxon>
    </lineage>
</organism>
<keyword evidence="2" id="KW-1185">Reference proteome</keyword>
<name>A0A154P4Q8_DUFNO</name>
<evidence type="ECO:0000313" key="2">
    <source>
        <dbReference type="Proteomes" id="UP000076502"/>
    </source>
</evidence>
<proteinExistence type="predicted"/>
<dbReference type="EMBL" id="KQ434819">
    <property type="protein sequence ID" value="KZC06925.1"/>
    <property type="molecule type" value="Genomic_DNA"/>
</dbReference>
<accession>A0A154P4Q8</accession>
<protein>
    <submittedName>
        <fullName evidence="1">Uncharacterized protein</fullName>
    </submittedName>
</protein>
<sequence length="73" mass="8355">MVTRQNGAPKSDNKSLCHGVPEMLQREDALLKIPGGPIDRERRRYIGSRPSTIDRLNKVLFFPRVEKRVLPSL</sequence>
<gene>
    <name evidence="1" type="ORF">WN55_08160</name>
</gene>
<dbReference type="Proteomes" id="UP000076502">
    <property type="component" value="Unassembled WGS sequence"/>
</dbReference>
<dbReference type="AlphaFoldDB" id="A0A154P4Q8"/>
<evidence type="ECO:0000313" key="1">
    <source>
        <dbReference type="EMBL" id="KZC06925.1"/>
    </source>
</evidence>